<dbReference type="eggNOG" id="COG1396">
    <property type="taxonomic scope" value="Bacteria"/>
</dbReference>
<proteinExistence type="predicted"/>
<evidence type="ECO:0000259" key="1">
    <source>
        <dbReference type="Pfam" id="PF21259"/>
    </source>
</evidence>
<dbReference type="GO" id="GO:0003677">
    <property type="term" value="F:DNA binding"/>
    <property type="evidence" value="ECO:0007669"/>
    <property type="project" value="InterPro"/>
</dbReference>
<dbReference type="OrthoDB" id="34624at2"/>
<dbReference type="STRING" id="1220589.CD32_07470"/>
<evidence type="ECO:0000313" key="3">
    <source>
        <dbReference type="Proteomes" id="UP000030437"/>
    </source>
</evidence>
<sequence length="314" mass="37589">MLFDVGLVVRDIRKSKNLKSSYVYEGILSRQASCNFEKGLNDTTVKKFFIILERLNISIEEFHIALSKNNTSQFELFGEISKHFYKNDVNGLEKMMFEMEKKYANNGNVRFLHYKIMIHQIINTINNKKHAEDFDVLRNYLVNCNSWGYYEITLFGNCINFFSQEFIDTVYYRVKKNLNQIQYFNRYTNEFAKILLNIIFLSIKKGDYEHAKKYLVEYNTLIFSLENDTYYKMMRKFYNSLMDVLYRQKNTFEELENVLNILEFLELHNRKKQCISLLESLNFKITSNLTEKGNVYKIQQSLFRPSQISADLQR</sequence>
<organism evidence="2 3">
    <name type="scientific">Lysinibacillus odysseyi 34hs-1 = NBRC 100172</name>
    <dbReference type="NCBI Taxonomy" id="1220589"/>
    <lineage>
        <taxon>Bacteria</taxon>
        <taxon>Bacillati</taxon>
        <taxon>Bacillota</taxon>
        <taxon>Bacilli</taxon>
        <taxon>Bacillales</taxon>
        <taxon>Bacillaceae</taxon>
        <taxon>Lysinibacillus</taxon>
    </lineage>
</organism>
<dbReference type="Pfam" id="PF21259">
    <property type="entry name" value="Rgg_C"/>
    <property type="match status" value="1"/>
</dbReference>
<dbReference type="EMBL" id="JPVP01000052">
    <property type="protein sequence ID" value="KGR86221.1"/>
    <property type="molecule type" value="Genomic_DNA"/>
</dbReference>
<keyword evidence="3" id="KW-1185">Reference proteome</keyword>
<dbReference type="Gene3D" id="1.10.260.40">
    <property type="entry name" value="lambda repressor-like DNA-binding domains"/>
    <property type="match status" value="1"/>
</dbReference>
<dbReference type="Proteomes" id="UP000030437">
    <property type="component" value="Unassembled WGS sequence"/>
</dbReference>
<dbReference type="NCBIfam" id="TIGR01716">
    <property type="entry name" value="RGG_Cterm"/>
    <property type="match status" value="1"/>
</dbReference>
<evidence type="ECO:0000313" key="2">
    <source>
        <dbReference type="EMBL" id="KGR86221.1"/>
    </source>
</evidence>
<dbReference type="InterPro" id="IPR010057">
    <property type="entry name" value="Transcription_activator_Rgg_C"/>
</dbReference>
<name>A0A0A3IN92_9BACI</name>
<dbReference type="PANTHER" id="PTHR37038:SF12">
    <property type="entry name" value="TRANSCRIPTIONAL REGULATOR"/>
    <property type="match status" value="1"/>
</dbReference>
<dbReference type="AlphaFoldDB" id="A0A0A3IN92"/>
<dbReference type="PANTHER" id="PTHR37038">
    <property type="entry name" value="TRANSCRIPTIONAL REGULATOR-RELATED"/>
    <property type="match status" value="1"/>
</dbReference>
<reference evidence="2 3" key="1">
    <citation type="submission" date="2014-02" db="EMBL/GenBank/DDBJ databases">
        <title>Draft genome sequence of Lysinibacillus odysseyi NBRC 100172.</title>
        <authorList>
            <person name="Zhang F."/>
            <person name="Wang G."/>
            <person name="Zhang L."/>
        </authorList>
    </citation>
    <scope>NUCLEOTIDE SEQUENCE [LARGE SCALE GENOMIC DNA]</scope>
    <source>
        <strain evidence="2 3">NBRC 100172</strain>
    </source>
</reference>
<gene>
    <name evidence="2" type="ORF">CD32_07470</name>
</gene>
<dbReference type="InterPro" id="IPR053163">
    <property type="entry name" value="HTH-type_regulator_Rgg"/>
</dbReference>
<dbReference type="Gene3D" id="1.25.40.400">
    <property type="match status" value="1"/>
</dbReference>
<dbReference type="InterPro" id="IPR010982">
    <property type="entry name" value="Lambda_DNA-bd_dom_sf"/>
</dbReference>
<dbReference type="RefSeq" id="WP_036152966.1">
    <property type="nucleotide sequence ID" value="NZ_AVCX01000009.1"/>
</dbReference>
<feature type="domain" description="HTH-type transcriptional regulator Rgg C-terminal" evidence="1">
    <location>
        <begin position="98"/>
        <end position="272"/>
    </location>
</feature>
<comment type="caution">
    <text evidence="2">The sequence shown here is derived from an EMBL/GenBank/DDBJ whole genome shotgun (WGS) entry which is preliminary data.</text>
</comment>
<dbReference type="SUPFAM" id="SSF47413">
    <property type="entry name" value="lambda repressor-like DNA-binding domains"/>
    <property type="match status" value="1"/>
</dbReference>
<protein>
    <recommendedName>
        <fullName evidence="1">HTH-type transcriptional regulator Rgg C-terminal domain-containing protein</fullName>
    </recommendedName>
</protein>
<accession>A0A0A3IN92</accession>